<dbReference type="Pfam" id="PF01909">
    <property type="entry name" value="NTP_transf_2"/>
    <property type="match status" value="1"/>
</dbReference>
<evidence type="ECO:0000256" key="2">
    <source>
        <dbReference type="ARBA" id="ARBA00023251"/>
    </source>
</evidence>
<evidence type="ECO:0000259" key="6">
    <source>
        <dbReference type="Pfam" id="PF13427"/>
    </source>
</evidence>
<keyword evidence="4" id="KW-0547">Nucleotide-binding</keyword>
<keyword evidence="4" id="KW-0067">ATP-binding</keyword>
<comment type="catalytic activity">
    <reaction evidence="3 4">
        <text>spectinomycin + ATP = 9-O-adenylylspectinomycin + diphosphate</text>
        <dbReference type="Rhea" id="RHEA:63228"/>
        <dbReference type="ChEBI" id="CHEBI:30616"/>
        <dbReference type="ChEBI" id="CHEBI:33019"/>
        <dbReference type="ChEBI" id="CHEBI:146260"/>
        <dbReference type="ChEBI" id="CHEBI:146261"/>
    </reaction>
</comment>
<dbReference type="SUPFAM" id="SSF81301">
    <property type="entry name" value="Nucleotidyltransferase"/>
    <property type="match status" value="1"/>
</dbReference>
<sequence length="273" mass="31144">MNTQALLDKIVALFKEELKGSLLGIYLHGSLAMGCFNPLKSDVDFLVVVKEKLTPVNNSRIAKIALSLHDEMSGISNERGIEFTIILETHLKTFVYPTPFEFHYSDYHREKYRTDENYLCGGFEDKDLASQIVVAYERGITLYGKPLSELYEPINSQYYLDSILNDVEGCADEIIDNPPAYLTPMYLTLNFCRVLYYVKEGKISSKREGGEWGRTYLPQRFQPLVKHCLTAYTDETANGEKSNSNPDLQNLLAFVEYMTQEIKQNVSLRSRAG</sequence>
<reference evidence="7 8" key="1">
    <citation type="journal article" date="2015" name="Int. Biodeterior. Biodegradation">
        <title>Physiological and genetic screening methods for the isolation of methyl tert-butyl ether-degrading bacteria for bioremediation purposes.</title>
        <authorList>
            <person name="Guisado I.M."/>
            <person name="Purswani J."/>
            <person name="Gonzalez Lopez J."/>
            <person name="Pozo C."/>
        </authorList>
    </citation>
    <scope>NUCLEOTIDE SEQUENCE [LARGE SCALE GENOMIC DNA]</scope>
    <source>
        <strain evidence="7 8">SH7</strain>
    </source>
</reference>
<evidence type="ECO:0000256" key="3">
    <source>
        <dbReference type="ARBA" id="ARBA00047831"/>
    </source>
</evidence>
<dbReference type="EMBL" id="LCZJ02000002">
    <property type="protein sequence ID" value="KTD88696.1"/>
    <property type="molecule type" value="Genomic_DNA"/>
</dbReference>
<dbReference type="InterPro" id="IPR024172">
    <property type="entry name" value="AadA/Aad9"/>
</dbReference>
<proteinExistence type="predicted"/>
<dbReference type="Proteomes" id="UP000054709">
    <property type="component" value="Unassembled WGS sequence"/>
</dbReference>
<accession>A0A0W1B555</accession>
<name>A0A0W1B555_9BACL</name>
<dbReference type="Gene3D" id="3.30.460.10">
    <property type="entry name" value="Beta Polymerase, domain 2"/>
    <property type="match status" value="1"/>
</dbReference>
<evidence type="ECO:0000256" key="4">
    <source>
        <dbReference type="PIRNR" id="PIRNR000819"/>
    </source>
</evidence>
<dbReference type="GO" id="GO:0005524">
    <property type="term" value="F:ATP binding"/>
    <property type="evidence" value="ECO:0007669"/>
    <property type="project" value="UniProtKB-KW"/>
</dbReference>
<dbReference type="InterPro" id="IPR043519">
    <property type="entry name" value="NT_sf"/>
</dbReference>
<dbReference type="OrthoDB" id="5643411at2"/>
<keyword evidence="4" id="KW-0548">Nucleotidyltransferase</keyword>
<evidence type="ECO:0000256" key="1">
    <source>
        <dbReference type="ARBA" id="ARBA00022679"/>
    </source>
</evidence>
<dbReference type="GO" id="GO:0070566">
    <property type="term" value="F:adenylyltransferase activity"/>
    <property type="evidence" value="ECO:0007669"/>
    <property type="project" value="InterPro"/>
</dbReference>
<organism evidence="7 8">
    <name type="scientific">Paenibacillus etheri</name>
    <dbReference type="NCBI Taxonomy" id="1306852"/>
    <lineage>
        <taxon>Bacteria</taxon>
        <taxon>Bacillati</taxon>
        <taxon>Bacillota</taxon>
        <taxon>Bacilli</taxon>
        <taxon>Bacillales</taxon>
        <taxon>Paenibacillaceae</taxon>
        <taxon>Paenibacillus</taxon>
    </lineage>
</organism>
<keyword evidence="2 4" id="KW-0046">Antibiotic resistance</keyword>
<gene>
    <name evidence="7" type="ORF">UQ64_03725</name>
</gene>
<comment type="caution">
    <text evidence="7">The sequence shown here is derived from an EMBL/GenBank/DDBJ whole genome shotgun (WGS) entry which is preliminary data.</text>
</comment>
<feature type="domain" description="Adenylyltransferase AadA C-terminal" evidence="6">
    <location>
        <begin position="150"/>
        <end position="260"/>
    </location>
</feature>
<dbReference type="InterPro" id="IPR025184">
    <property type="entry name" value="AadA_C"/>
</dbReference>
<dbReference type="AlphaFoldDB" id="A0A0W1B555"/>
<keyword evidence="8" id="KW-1185">Reference proteome</keyword>
<dbReference type="Pfam" id="PF13427">
    <property type="entry name" value="AadA_C"/>
    <property type="match status" value="1"/>
</dbReference>
<evidence type="ECO:0000259" key="5">
    <source>
        <dbReference type="Pfam" id="PF01909"/>
    </source>
</evidence>
<evidence type="ECO:0000313" key="8">
    <source>
        <dbReference type="Proteomes" id="UP000054709"/>
    </source>
</evidence>
<dbReference type="GO" id="GO:0046677">
    <property type="term" value="P:response to antibiotic"/>
    <property type="evidence" value="ECO:0007669"/>
    <property type="project" value="UniProtKB-KW"/>
</dbReference>
<dbReference type="CDD" id="cd05403">
    <property type="entry name" value="NT_KNTase_like"/>
    <property type="match status" value="1"/>
</dbReference>
<protein>
    <recommendedName>
        <fullName evidence="4">Spectinomycin 9-adenylyltransferase</fullName>
    </recommendedName>
</protein>
<keyword evidence="1 4" id="KW-0808">Transferase</keyword>
<feature type="domain" description="Polymerase nucleotidyl transferase" evidence="5">
    <location>
        <begin position="9"/>
        <end position="54"/>
    </location>
</feature>
<evidence type="ECO:0000313" key="7">
    <source>
        <dbReference type="EMBL" id="KTD88696.1"/>
    </source>
</evidence>
<dbReference type="InterPro" id="IPR002934">
    <property type="entry name" value="Polymerase_NTP_transf_dom"/>
</dbReference>
<dbReference type="PIRSF" id="PIRSF000819">
    <property type="entry name" value="Streptomycin_3-adenylyltransf"/>
    <property type="match status" value="1"/>
</dbReference>